<dbReference type="PANTHER" id="PTHR15437">
    <property type="entry name" value="TRANSCRIPTION TERMINATION FACTOR, MITOCHONDRIAL"/>
    <property type="match status" value="1"/>
</dbReference>
<reference evidence="3 4" key="1">
    <citation type="submission" date="2024-05" db="EMBL/GenBank/DDBJ databases">
        <title>Genetic variation in Jamaican populations of the coffee berry borer (Hypothenemus hampei).</title>
        <authorList>
            <person name="Errbii M."/>
            <person name="Myrie A."/>
        </authorList>
    </citation>
    <scope>NUCLEOTIDE SEQUENCE [LARGE SCALE GENOMIC DNA]</scope>
    <source>
        <strain evidence="3">JA-Hopewell-2020-01-JO</strain>
        <tissue evidence="3">Whole body</tissue>
    </source>
</reference>
<accession>A0ABD1FAJ6</accession>
<name>A0ABD1FAJ6_HYPHA</name>
<keyword evidence="2" id="KW-0809">Transit peptide</keyword>
<protein>
    <submittedName>
        <fullName evidence="3">Uncharacterized protein</fullName>
    </submittedName>
</protein>
<dbReference type="AlphaFoldDB" id="A0ABD1FAJ6"/>
<evidence type="ECO:0000313" key="4">
    <source>
        <dbReference type="Proteomes" id="UP001566132"/>
    </source>
</evidence>
<evidence type="ECO:0000256" key="2">
    <source>
        <dbReference type="ARBA" id="ARBA00022946"/>
    </source>
</evidence>
<dbReference type="Proteomes" id="UP001566132">
    <property type="component" value="Unassembled WGS sequence"/>
</dbReference>
<evidence type="ECO:0000313" key="3">
    <source>
        <dbReference type="EMBL" id="KAL1514366.1"/>
    </source>
</evidence>
<sequence length="500" mass="58918">MFKSFQFCYCNVNLNYVAYRHAIIYNYTENNIKTLTNMLAIPENEAKKFMKSKSFAKTDTEDLKESIEFCKSIGLENNDFFEYPTLLTSHPLIKINHYNSLKDTGCHPIDAWLLSRATTYFRSTITRFKNDCYLDDNVNVAEQLLSTLTPSIKKPEVLKKGLKLLDNMLWSEIHKTILFSWLKVRLKATEDEIIKLLRIHQMIKHKSFITINENIELAESLGLSREKILKSGYLLHNHPVYPKTMLKESPFFAGVNFAKQYKTNPKLMMVSPRKIKEIHKVLKAHNIPDEMIQKVPAIFTMSPHTLTFRIQQIKNVPDLNVLFNDPHMLLMVLHHTRVSNMLHFLKKLNLKCASLKYLRQFDDAKFEEFLQEGKDVNGSHDVLNFFSRLLNKKKKDIMRQLRDHPYHLHVSFVEIDDTFKYLSDMGYTKESMAKCMPILLYSRDKIKLVISHLKNREIFQNVSQTKQLHLILYHIEKKFHFTGNGIWRTDLTMFDERTLE</sequence>
<dbReference type="PANTHER" id="PTHR15437:SF7">
    <property type="entry name" value="TRANSCRIPTION TERMINATION FACTOR 5, MITOCHONDRIAL"/>
    <property type="match status" value="1"/>
</dbReference>
<evidence type="ECO:0000256" key="1">
    <source>
        <dbReference type="ARBA" id="ARBA00007692"/>
    </source>
</evidence>
<proteinExistence type="inferred from homology"/>
<organism evidence="3 4">
    <name type="scientific">Hypothenemus hampei</name>
    <name type="common">Coffee berry borer</name>
    <dbReference type="NCBI Taxonomy" id="57062"/>
    <lineage>
        <taxon>Eukaryota</taxon>
        <taxon>Metazoa</taxon>
        <taxon>Ecdysozoa</taxon>
        <taxon>Arthropoda</taxon>
        <taxon>Hexapoda</taxon>
        <taxon>Insecta</taxon>
        <taxon>Pterygota</taxon>
        <taxon>Neoptera</taxon>
        <taxon>Endopterygota</taxon>
        <taxon>Coleoptera</taxon>
        <taxon>Polyphaga</taxon>
        <taxon>Cucujiformia</taxon>
        <taxon>Curculionidae</taxon>
        <taxon>Scolytinae</taxon>
        <taxon>Hypothenemus</taxon>
    </lineage>
</organism>
<comment type="caution">
    <text evidence="3">The sequence shown here is derived from an EMBL/GenBank/DDBJ whole genome shotgun (WGS) entry which is preliminary data.</text>
</comment>
<dbReference type="EMBL" id="JBDJPC010000002">
    <property type="protein sequence ID" value="KAL1514366.1"/>
    <property type="molecule type" value="Genomic_DNA"/>
</dbReference>
<dbReference type="Gene3D" id="1.25.70.10">
    <property type="entry name" value="Transcription termination factor 3, mitochondrial"/>
    <property type="match status" value="1"/>
</dbReference>
<gene>
    <name evidence="3" type="ORF">ABEB36_003634</name>
</gene>
<dbReference type="InterPro" id="IPR038538">
    <property type="entry name" value="MTERF_sf"/>
</dbReference>
<keyword evidence="4" id="KW-1185">Reference proteome</keyword>
<comment type="similarity">
    <text evidence="1">Belongs to the mTERF family.</text>
</comment>
<dbReference type="InterPro" id="IPR003690">
    <property type="entry name" value="MTERF"/>
</dbReference>